<dbReference type="EMBL" id="CP018258">
    <property type="protein sequence ID" value="APV45011.1"/>
    <property type="molecule type" value="Genomic_DNA"/>
</dbReference>
<gene>
    <name evidence="2" type="ORF">Dform_01691</name>
</gene>
<dbReference type="AlphaFoldDB" id="A0A1P8F963"/>
<reference evidence="3" key="1">
    <citation type="submission" date="2016-11" db="EMBL/GenBank/DDBJ databases">
        <title>Dehalogenimonas formicexedens sp. nov., a chlorinated alkane respiring bacterium isolated from contaminated groundwater.</title>
        <authorList>
            <person name="Key T.A."/>
            <person name="Bowman K.S."/>
            <person name="Lee I."/>
            <person name="Chun J."/>
            <person name="Albuquerque L."/>
            <person name="da Costa M.S."/>
            <person name="Rainey F.A."/>
            <person name="Moe W.M."/>
        </authorList>
    </citation>
    <scope>NUCLEOTIDE SEQUENCE [LARGE SCALE GENOMIC DNA]</scope>
    <source>
        <strain evidence="3">NSZ-14</strain>
    </source>
</reference>
<dbReference type="Proteomes" id="UP000185934">
    <property type="component" value="Chromosome"/>
</dbReference>
<name>A0A1P8F963_9CHLR</name>
<organism evidence="2 3">
    <name type="scientific">Dehalogenimonas formicexedens</name>
    <dbReference type="NCBI Taxonomy" id="1839801"/>
    <lineage>
        <taxon>Bacteria</taxon>
        <taxon>Bacillati</taxon>
        <taxon>Chloroflexota</taxon>
        <taxon>Dehalococcoidia</taxon>
        <taxon>Dehalococcoidales</taxon>
        <taxon>Dehalococcoidaceae</taxon>
        <taxon>Dehalogenimonas</taxon>
    </lineage>
</organism>
<sequence>MLSYVFARTAGQQSVAISLPPPLHSTVDRPTGSPALFYRRGGFLTRPPRRPNPPPRRPPLSFPRRRESMFSYVFARTAGQQSVAISLPPPLHSTVDRPTGSLALFYRRGGFLTRPPRRPQPSPSPLLSFCEGGIQVSCSSMACCPVLRPPLSFPRRRESMFSYVFARTAGQQSVAISLPPPLHSTVDRPTGSPAMFYRRGGFLTRPPRRPQPPPPPSIILAKAGIHVLICLCEDCRSAVRGNLMRISRH</sequence>
<feature type="region of interest" description="Disordered" evidence="1">
    <location>
        <begin position="40"/>
        <end position="63"/>
    </location>
</feature>
<protein>
    <submittedName>
        <fullName evidence="2">Uncharacterized protein</fullName>
    </submittedName>
</protein>
<feature type="compositionally biased region" description="Pro residues" evidence="1">
    <location>
        <begin position="50"/>
        <end position="61"/>
    </location>
</feature>
<accession>A0A1P8F963</accession>
<evidence type="ECO:0000313" key="2">
    <source>
        <dbReference type="EMBL" id="APV45011.1"/>
    </source>
</evidence>
<keyword evidence="3" id="KW-1185">Reference proteome</keyword>
<dbReference type="KEGG" id="dfo:Dform_01691"/>
<evidence type="ECO:0000313" key="3">
    <source>
        <dbReference type="Proteomes" id="UP000185934"/>
    </source>
</evidence>
<evidence type="ECO:0000256" key="1">
    <source>
        <dbReference type="SAM" id="MobiDB-lite"/>
    </source>
</evidence>
<proteinExistence type="predicted"/>